<dbReference type="AlphaFoldDB" id="A0A174CLC0"/>
<evidence type="ECO:0000313" key="3">
    <source>
        <dbReference type="Proteomes" id="UP000095390"/>
    </source>
</evidence>
<sequence length="198" mass="22872">MKKIITISREFGSGGHDIGMEVAKRLDIPFYDHEIVDKAVAESGFTKEFVEEHGEYSSLSSVLLGTSAPFDSYYYAEDPQDKIFKIQRRIITKFAQEGPCVIVGRCANYILEQADIDSFDVFIRANIEKRMANVSDRVDLKGDELVKFLQKRDHKRRVYYRFYTKRKWGDYHDYNMMLDSGAIGKENCINLIIKAIGE</sequence>
<reference evidence="3 4" key="1">
    <citation type="submission" date="2015-09" db="EMBL/GenBank/DDBJ databases">
        <authorList>
            <consortium name="Pathogen Informatics"/>
        </authorList>
    </citation>
    <scope>NUCLEOTIDE SEQUENCE [LARGE SCALE GENOMIC DNA]</scope>
    <source>
        <strain evidence="2 4">2789STDY5834835</strain>
        <strain evidence="1 3">2789STDY5834966</strain>
    </source>
</reference>
<evidence type="ECO:0000313" key="2">
    <source>
        <dbReference type="EMBL" id="CUO12495.1"/>
    </source>
</evidence>
<dbReference type="OrthoDB" id="9781180at2"/>
<dbReference type="InterPro" id="IPR027417">
    <property type="entry name" value="P-loop_NTPase"/>
</dbReference>
<dbReference type="Gene3D" id="3.40.50.300">
    <property type="entry name" value="P-loop containing nucleotide triphosphate hydrolases"/>
    <property type="match status" value="1"/>
</dbReference>
<protein>
    <submittedName>
        <fullName evidence="2">Cytidylate kinase</fullName>
    </submittedName>
</protein>
<evidence type="ECO:0000313" key="1">
    <source>
        <dbReference type="EMBL" id="CUM90530.1"/>
    </source>
</evidence>
<dbReference type="Proteomes" id="UP000095679">
    <property type="component" value="Unassembled WGS sequence"/>
</dbReference>
<gene>
    <name evidence="2" type="ORF">ERS852450_01219</name>
    <name evidence="1" type="ORF">ERS852578_00989</name>
</gene>
<dbReference type="Proteomes" id="UP000095390">
    <property type="component" value="Unassembled WGS sequence"/>
</dbReference>
<organism evidence="2 4">
    <name type="scientific">Anaerobutyricum hallii</name>
    <dbReference type="NCBI Taxonomy" id="39488"/>
    <lineage>
        <taxon>Bacteria</taxon>
        <taxon>Bacillati</taxon>
        <taxon>Bacillota</taxon>
        <taxon>Clostridia</taxon>
        <taxon>Lachnospirales</taxon>
        <taxon>Lachnospiraceae</taxon>
        <taxon>Anaerobutyricum</taxon>
    </lineage>
</organism>
<dbReference type="Pfam" id="PF13189">
    <property type="entry name" value="Cytidylate_kin2"/>
    <property type="match status" value="1"/>
</dbReference>
<dbReference type="EMBL" id="CYYC01000009">
    <property type="protein sequence ID" value="CUM90530.1"/>
    <property type="molecule type" value="Genomic_DNA"/>
</dbReference>
<dbReference type="EMBL" id="CYZL01000008">
    <property type="protein sequence ID" value="CUO12495.1"/>
    <property type="molecule type" value="Genomic_DNA"/>
</dbReference>
<dbReference type="GO" id="GO:0016301">
    <property type="term" value="F:kinase activity"/>
    <property type="evidence" value="ECO:0007669"/>
    <property type="project" value="UniProtKB-KW"/>
</dbReference>
<proteinExistence type="predicted"/>
<dbReference type="GeneID" id="75049814"/>
<dbReference type="RefSeq" id="WP_005344981.1">
    <property type="nucleotide sequence ID" value="NZ_BLYK01000006.1"/>
</dbReference>
<name>A0A174CLC0_9FIRM</name>
<accession>A0A174CLC0</accession>
<evidence type="ECO:0000313" key="4">
    <source>
        <dbReference type="Proteomes" id="UP000095679"/>
    </source>
</evidence>
<keyword evidence="2" id="KW-0808">Transferase</keyword>
<keyword evidence="2" id="KW-0418">Kinase</keyword>